<dbReference type="RefSeq" id="WP_058243075.1">
    <property type="nucleotide sequence ID" value="NZ_CYSB01000008.1"/>
</dbReference>
<dbReference type="SUPFAM" id="SSF53335">
    <property type="entry name" value="S-adenosyl-L-methionine-dependent methyltransferases"/>
    <property type="match status" value="1"/>
</dbReference>
<dbReference type="Proteomes" id="UP000051086">
    <property type="component" value="Unassembled WGS sequence"/>
</dbReference>
<evidence type="ECO:0000313" key="7">
    <source>
        <dbReference type="Proteomes" id="UP000051887"/>
    </source>
</evidence>
<proteinExistence type="inferred from homology"/>
<protein>
    <recommendedName>
        <fullName evidence="2">Protein-L-isoaspartate O-methyltransferase</fullName>
    </recommendedName>
    <alternativeName>
        <fullName evidence="3">Protein L-isoaspartyl methyltransferase</fullName>
    </alternativeName>
</protein>
<dbReference type="GO" id="GO:0005737">
    <property type="term" value="C:cytoplasm"/>
    <property type="evidence" value="ECO:0007669"/>
    <property type="project" value="TreeGrafter"/>
</dbReference>
<reference evidence="4 6" key="2">
    <citation type="submission" date="2015-09" db="EMBL/GenBank/DDBJ databases">
        <authorList>
            <person name="Rodrigo-Torres L."/>
            <person name="Arahal D.R."/>
        </authorList>
    </citation>
    <scope>NUCLEOTIDE SEQUENCE [LARGE SCALE GENOMIC DNA]</scope>
    <source>
        <strain evidence="4 6">CECT 5118</strain>
    </source>
</reference>
<dbReference type="Gene3D" id="3.40.50.150">
    <property type="entry name" value="Vaccinia Virus protein VP39"/>
    <property type="match status" value="1"/>
</dbReference>
<dbReference type="InterPro" id="IPR029063">
    <property type="entry name" value="SAM-dependent_MTases_sf"/>
</dbReference>
<evidence type="ECO:0000313" key="5">
    <source>
        <dbReference type="EMBL" id="CUH71803.1"/>
    </source>
</evidence>
<dbReference type="PANTHER" id="PTHR11579">
    <property type="entry name" value="PROTEIN-L-ISOASPARTATE O-METHYLTRANSFERASE"/>
    <property type="match status" value="1"/>
</dbReference>
<evidence type="ECO:0000256" key="3">
    <source>
        <dbReference type="ARBA" id="ARBA00030757"/>
    </source>
</evidence>
<accession>A0A0P1FSK8</accession>
<dbReference type="GO" id="GO:0032259">
    <property type="term" value="P:methylation"/>
    <property type="evidence" value="ECO:0007669"/>
    <property type="project" value="UniProtKB-KW"/>
</dbReference>
<comment type="similarity">
    <text evidence="1">Belongs to the methyltransferase superfamily. L-isoaspartyl/D-aspartyl protein methyltransferase family.</text>
</comment>
<dbReference type="OrthoDB" id="9798496at2"/>
<keyword evidence="5" id="KW-0808">Transferase</keyword>
<reference evidence="5 7" key="1">
    <citation type="submission" date="2015-09" db="EMBL/GenBank/DDBJ databases">
        <authorList>
            <consortium name="Swine Surveillance"/>
        </authorList>
    </citation>
    <scope>NUCLEOTIDE SEQUENCE [LARGE SCALE GENOMIC DNA]</scope>
    <source>
        <strain evidence="5 7">5120</strain>
    </source>
</reference>
<dbReference type="PANTHER" id="PTHR11579:SF18">
    <property type="entry name" value="PROTEIN-L-ISOASPARTATE O-METHYLTRANSFERASE"/>
    <property type="match status" value="1"/>
</dbReference>
<evidence type="ECO:0000256" key="2">
    <source>
        <dbReference type="ARBA" id="ARBA00013346"/>
    </source>
</evidence>
<evidence type="ECO:0000313" key="4">
    <source>
        <dbReference type="EMBL" id="CUH63657.1"/>
    </source>
</evidence>
<dbReference type="AlphaFoldDB" id="A0A0P1FSK8"/>
<dbReference type="InterPro" id="IPR000682">
    <property type="entry name" value="PCMT"/>
</dbReference>
<dbReference type="Pfam" id="PF01135">
    <property type="entry name" value="PCMT"/>
    <property type="match status" value="1"/>
</dbReference>
<dbReference type="CDD" id="cd02440">
    <property type="entry name" value="AdoMet_MTases"/>
    <property type="match status" value="1"/>
</dbReference>
<dbReference type="EMBL" id="CYSC01000026">
    <property type="protein sequence ID" value="CUH71803.1"/>
    <property type="molecule type" value="Genomic_DNA"/>
</dbReference>
<name>A0A0P1FSK8_9RHOB</name>
<keyword evidence="5" id="KW-0489">Methyltransferase</keyword>
<evidence type="ECO:0000313" key="6">
    <source>
        <dbReference type="Proteomes" id="UP000051086"/>
    </source>
</evidence>
<organism evidence="5 7">
    <name type="scientific">Thalassovita autumnalis</name>
    <dbReference type="NCBI Taxonomy" id="2072972"/>
    <lineage>
        <taxon>Bacteria</taxon>
        <taxon>Pseudomonadati</taxon>
        <taxon>Pseudomonadota</taxon>
        <taxon>Alphaproteobacteria</taxon>
        <taxon>Rhodobacterales</taxon>
        <taxon>Roseobacteraceae</taxon>
        <taxon>Thalassovita</taxon>
    </lineage>
</organism>
<dbReference type="Proteomes" id="UP000051887">
    <property type="component" value="Unassembled WGS sequence"/>
</dbReference>
<evidence type="ECO:0000256" key="1">
    <source>
        <dbReference type="ARBA" id="ARBA00005369"/>
    </source>
</evidence>
<keyword evidence="6" id="KW-1185">Reference proteome</keyword>
<dbReference type="GO" id="GO:0004719">
    <property type="term" value="F:protein-L-isoaspartate (D-aspartate) O-methyltransferase activity"/>
    <property type="evidence" value="ECO:0007669"/>
    <property type="project" value="InterPro"/>
</dbReference>
<sequence length="217" mass="23124">MTDFTARRTMMVDTQIRPSDVTKFPIIEAMLSVPREEFVPADKIDSAYVEENVDLGGSRVVLEPRTLAKMLDALDIQADELVLDLGCGLGYSSAVMARMAEAVVAVEDDEARADEAQAALSRAGADNVAVHVGALAEGAAKHGPYDVVVLQGAAEHLPEAIIDQVKEGGRIAALMVEGALGTVKIGYKIDGVMSWRFAFNAGAPVLPGFERHQAFTL</sequence>
<dbReference type="EMBL" id="CYSB01000008">
    <property type="protein sequence ID" value="CUH63657.1"/>
    <property type="molecule type" value="Genomic_DNA"/>
</dbReference>
<gene>
    <name evidence="5" type="primary">pcm_1</name>
    <name evidence="4" type="ORF">TL5118_00556</name>
    <name evidence="5" type="ORF">TL5120_01594</name>
</gene>